<keyword evidence="2" id="KW-1185">Reference proteome</keyword>
<accession>A0AAV4NA98</accession>
<proteinExistence type="predicted"/>
<dbReference type="EMBL" id="BPLR01020660">
    <property type="protein sequence ID" value="GIX81259.1"/>
    <property type="molecule type" value="Genomic_DNA"/>
</dbReference>
<gene>
    <name evidence="1" type="ORF">CEXT_516181</name>
</gene>
<dbReference type="Proteomes" id="UP001054945">
    <property type="component" value="Unassembled WGS sequence"/>
</dbReference>
<evidence type="ECO:0000313" key="1">
    <source>
        <dbReference type="EMBL" id="GIX81259.1"/>
    </source>
</evidence>
<protein>
    <submittedName>
        <fullName evidence="1">Uncharacterized protein</fullName>
    </submittedName>
</protein>
<evidence type="ECO:0000313" key="2">
    <source>
        <dbReference type="Proteomes" id="UP001054945"/>
    </source>
</evidence>
<organism evidence="1 2">
    <name type="scientific">Caerostris extrusa</name>
    <name type="common">Bark spider</name>
    <name type="synonym">Caerostris bankana</name>
    <dbReference type="NCBI Taxonomy" id="172846"/>
    <lineage>
        <taxon>Eukaryota</taxon>
        <taxon>Metazoa</taxon>
        <taxon>Ecdysozoa</taxon>
        <taxon>Arthropoda</taxon>
        <taxon>Chelicerata</taxon>
        <taxon>Arachnida</taxon>
        <taxon>Araneae</taxon>
        <taxon>Araneomorphae</taxon>
        <taxon>Entelegynae</taxon>
        <taxon>Araneoidea</taxon>
        <taxon>Araneidae</taxon>
        <taxon>Caerostris</taxon>
    </lineage>
</organism>
<name>A0AAV4NA98_CAEEX</name>
<dbReference type="AlphaFoldDB" id="A0AAV4NA98"/>
<sequence>MQHVTLSGTSVQYFHSNRLPLHPNQPLDRKSHFQRGGFILPPLPSLSVSFGCANSAPSGASLEALPAENAAGTLDLKLLIYNCYGAAHNQRVSLIFELETPCPILSIFTDALFSHFGKGRCVRRKVVIKFWTSALCHDGVPPVQVDNGQRGIRLS</sequence>
<reference evidence="1 2" key="1">
    <citation type="submission" date="2021-06" db="EMBL/GenBank/DDBJ databases">
        <title>Caerostris extrusa draft genome.</title>
        <authorList>
            <person name="Kono N."/>
            <person name="Arakawa K."/>
        </authorList>
    </citation>
    <scope>NUCLEOTIDE SEQUENCE [LARGE SCALE GENOMIC DNA]</scope>
</reference>
<comment type="caution">
    <text evidence="1">The sequence shown here is derived from an EMBL/GenBank/DDBJ whole genome shotgun (WGS) entry which is preliminary data.</text>
</comment>